<comment type="caution">
    <text evidence="1">The sequence shown here is derived from an EMBL/GenBank/DDBJ whole genome shotgun (WGS) entry which is preliminary data.</text>
</comment>
<evidence type="ECO:0000313" key="1">
    <source>
        <dbReference type="EMBL" id="ERK60232.1"/>
    </source>
</evidence>
<dbReference type="EMBL" id="ACVN02000091">
    <property type="protein sequence ID" value="ERK60232.1"/>
    <property type="molecule type" value="Genomic_DNA"/>
</dbReference>
<dbReference type="AlphaFoldDB" id="U2SBV0"/>
<evidence type="ECO:0000313" key="2">
    <source>
        <dbReference type="Proteomes" id="UP000017052"/>
    </source>
</evidence>
<sequence>MRIGEIDPRARPKAHVTHAESRRELFAAVTGDGLARLLGQGRERGGQRRRLRAA</sequence>
<keyword evidence="2" id="KW-1185">Reference proteome</keyword>
<reference evidence="1" key="1">
    <citation type="submission" date="2013-08" db="EMBL/GenBank/DDBJ databases">
        <authorList>
            <person name="Durkin A.S."/>
            <person name="Haft D.R."/>
            <person name="McCorrison J."/>
            <person name="Torralba M."/>
            <person name="Gillis M."/>
            <person name="Haft D.H."/>
            <person name="Methe B."/>
            <person name="Sutton G."/>
            <person name="Nelson K.E."/>
        </authorList>
    </citation>
    <scope>NUCLEOTIDE SEQUENCE [LARGE SCALE GENOMIC DNA]</scope>
    <source>
        <strain evidence="1">F0233</strain>
    </source>
</reference>
<dbReference type="Proteomes" id="UP000017052">
    <property type="component" value="Unassembled WGS sequence"/>
</dbReference>
<organism evidence="1 2">
    <name type="scientific">Propionibacterium acidifaciens F0233</name>
    <dbReference type="NCBI Taxonomy" id="553198"/>
    <lineage>
        <taxon>Bacteria</taxon>
        <taxon>Bacillati</taxon>
        <taxon>Actinomycetota</taxon>
        <taxon>Actinomycetes</taxon>
        <taxon>Propionibacteriales</taxon>
        <taxon>Propionibacteriaceae</taxon>
        <taxon>Propionibacterium</taxon>
    </lineage>
</organism>
<protein>
    <submittedName>
        <fullName evidence="1">Uncharacterized protein</fullName>
    </submittedName>
</protein>
<gene>
    <name evidence="1" type="ORF">HMPREF0682_2201</name>
</gene>
<accession>U2SBV0</accession>
<name>U2SBV0_9ACTN</name>
<proteinExistence type="predicted"/>